<dbReference type="Proteomes" id="UP000324974">
    <property type="component" value="Chromosome"/>
</dbReference>
<proteinExistence type="predicted"/>
<reference evidence="4" key="1">
    <citation type="submission" date="2019-08" db="EMBL/GenBank/DDBJ databases">
        <title>Limnoglobus roseus gen. nov., sp. nov., a novel freshwater planctomycete with a giant genome from the family Gemmataceae.</title>
        <authorList>
            <person name="Kulichevskaya I.S."/>
            <person name="Naumoff D.G."/>
            <person name="Miroshnikov K."/>
            <person name="Ivanova A."/>
            <person name="Philippov D.A."/>
            <person name="Hakobyan A."/>
            <person name="Rijpstra I.C."/>
            <person name="Sinninghe Damste J.S."/>
            <person name="Liesack W."/>
            <person name="Dedysh S.N."/>
        </authorList>
    </citation>
    <scope>NUCLEOTIDE SEQUENCE [LARGE SCALE GENOMIC DNA]</scope>
    <source>
        <strain evidence="4">PX52</strain>
    </source>
</reference>
<evidence type="ECO:0000313" key="3">
    <source>
        <dbReference type="EMBL" id="QEL17091.1"/>
    </source>
</evidence>
<dbReference type="RefSeq" id="WP_149111746.1">
    <property type="nucleotide sequence ID" value="NZ_CP042425.1"/>
</dbReference>
<protein>
    <submittedName>
        <fullName evidence="3">Uncharacterized protein</fullName>
    </submittedName>
</protein>
<organism evidence="3 4">
    <name type="scientific">Limnoglobus roseus</name>
    <dbReference type="NCBI Taxonomy" id="2598579"/>
    <lineage>
        <taxon>Bacteria</taxon>
        <taxon>Pseudomonadati</taxon>
        <taxon>Planctomycetota</taxon>
        <taxon>Planctomycetia</taxon>
        <taxon>Gemmatales</taxon>
        <taxon>Gemmataceae</taxon>
        <taxon>Limnoglobus</taxon>
    </lineage>
</organism>
<dbReference type="PROSITE" id="PS51257">
    <property type="entry name" value="PROKAR_LIPOPROTEIN"/>
    <property type="match status" value="1"/>
</dbReference>
<feature type="compositionally biased region" description="Pro residues" evidence="1">
    <location>
        <begin position="23"/>
        <end position="33"/>
    </location>
</feature>
<gene>
    <name evidence="3" type="ORF">PX52LOC_04068</name>
</gene>
<accession>A0A5C1ACS0</accession>
<keyword evidence="2" id="KW-0732">Signal</keyword>
<dbReference type="EMBL" id="CP042425">
    <property type="protein sequence ID" value="QEL17091.1"/>
    <property type="molecule type" value="Genomic_DNA"/>
</dbReference>
<feature type="chain" id="PRO_5022740585" evidence="2">
    <location>
        <begin position="25"/>
        <end position="435"/>
    </location>
</feature>
<keyword evidence="4" id="KW-1185">Reference proteome</keyword>
<dbReference type="SUPFAM" id="SSF63825">
    <property type="entry name" value="YWTD domain"/>
    <property type="match status" value="1"/>
</dbReference>
<dbReference type="OrthoDB" id="6377955at2"/>
<dbReference type="KEGG" id="lrs:PX52LOC_04068"/>
<feature type="signal peptide" evidence="2">
    <location>
        <begin position="1"/>
        <end position="24"/>
    </location>
</feature>
<feature type="region of interest" description="Disordered" evidence="1">
    <location>
        <begin position="18"/>
        <end position="60"/>
    </location>
</feature>
<evidence type="ECO:0000256" key="2">
    <source>
        <dbReference type="SAM" id="SignalP"/>
    </source>
</evidence>
<dbReference type="AlphaFoldDB" id="A0A5C1ACS0"/>
<evidence type="ECO:0000256" key="1">
    <source>
        <dbReference type="SAM" id="MobiDB-lite"/>
    </source>
</evidence>
<name>A0A5C1ACS0_9BACT</name>
<evidence type="ECO:0000313" key="4">
    <source>
        <dbReference type="Proteomes" id="UP000324974"/>
    </source>
</evidence>
<sequence>MSCRILPLFLLLAGCAGSSSSPPAAPAPSAPDEPGPRRNVPRPTPPPEPKNVVFTRTPLDPGRIPTVRAIELPKFHAAASVWGSTGRDHRGHIYYGVSTDGNDVLSAHLIEFDPATNLTTDRGGVVENLKRLGLAKPRENQNKIHSKIWQAADGFLYFASLDEGDENDDGTKLPTFGSHLWRVKPEGGEWEHLADVREAVIASALGGRYVYFLGYFGHVLYQWDTERGTLSNTVRVGSVGGHTTRNILADGRDHAFVPRVTAGKVELIEYDEKLQEQAAFPLTGYSTSPDSGSHGIVGVTQLKDEGFAFVTDKGRLYRLTPRATGSAVVDLGNVHPDGECYCPTLFSYDGESNLVGIGHRPSRGEPTYEWLAFDLRTRRATAAKLAVPVSANAWKGLLIYGSQTRDDEGRFYVGGRFISQGETDRSVPAAWQVMP</sequence>